<evidence type="ECO:0000259" key="2">
    <source>
        <dbReference type="SMART" id="SM00419"/>
    </source>
</evidence>
<dbReference type="Pfam" id="PF25211">
    <property type="entry name" value="DUF7839"/>
    <property type="match status" value="1"/>
</dbReference>
<dbReference type="AlphaFoldDB" id="A0AAV3SS18"/>
<sequence length="278" mass="29366">MSNSNQFDMGSSEDPSEATAPRVLDNRRDATRYRVLVEIAARQPAVSQEEIADVIGVTSQAVSDYVRDLIDGGFVEKRGRGRYEVTKEGVDWIITRTDALSEFVSRVSDDVLGSVDVDAAVAVGTVAEGDEVGLEMRDGTLHAVPGGGSATAVVVTGGEAGEAVGVTDFEGVVEYNPGVVTVVPVPAVTEGDPPPHDTIREHAAGAELVAVGGTEAYALATRADVRPDVRFGSAAGVSQAALRGLDVLLLVSTDELSRHTTRLREDGVRYEVRDSFER</sequence>
<evidence type="ECO:0000313" key="4">
    <source>
        <dbReference type="Proteomes" id="UP001501425"/>
    </source>
</evidence>
<dbReference type="Proteomes" id="UP001501425">
    <property type="component" value="Unassembled WGS sequence"/>
</dbReference>
<dbReference type="InterPro" id="IPR000835">
    <property type="entry name" value="HTH_MarR-typ"/>
</dbReference>
<dbReference type="GO" id="GO:0003677">
    <property type="term" value="F:DNA binding"/>
    <property type="evidence" value="ECO:0007669"/>
    <property type="project" value="InterPro"/>
</dbReference>
<dbReference type="InterPro" id="IPR057161">
    <property type="entry name" value="DUF7839"/>
</dbReference>
<reference evidence="3" key="1">
    <citation type="journal article" date="2014" name="Int. J. Syst. Evol. Microbiol.">
        <title>Complete genome sequence of Corynebacterium casei LMG S-19264T (=DSM 44701T), isolated from a smear-ripened cheese.</title>
        <authorList>
            <consortium name="US DOE Joint Genome Institute (JGI-PGF)"/>
            <person name="Walter F."/>
            <person name="Albersmeier A."/>
            <person name="Kalinowski J."/>
            <person name="Ruckert C."/>
        </authorList>
    </citation>
    <scope>NUCLEOTIDE SEQUENCE</scope>
    <source>
        <strain evidence="3">JCM 14265</strain>
    </source>
</reference>
<dbReference type="PANTHER" id="PTHR43704">
    <property type="entry name" value="BSR5907 PROTEIN"/>
    <property type="match status" value="1"/>
</dbReference>
<dbReference type="CDD" id="cd00092">
    <property type="entry name" value="HTH_CRP"/>
    <property type="match status" value="1"/>
</dbReference>
<name>A0AAV3SS18_9EURY</name>
<dbReference type="Pfam" id="PF12802">
    <property type="entry name" value="MarR_2"/>
    <property type="match status" value="1"/>
</dbReference>
<gene>
    <name evidence="3" type="ORF">GCM10008994_14510</name>
</gene>
<dbReference type="PIRSF" id="PIRSF004955">
    <property type="entry name" value="HTH_arch"/>
    <property type="match status" value="1"/>
</dbReference>
<dbReference type="Gene3D" id="1.10.10.10">
    <property type="entry name" value="Winged helix-like DNA-binding domain superfamily/Winged helix DNA-binding domain"/>
    <property type="match status" value="1"/>
</dbReference>
<organism evidence="3 4">
    <name type="scientific">Halorubrum ejinorense</name>
    <dbReference type="NCBI Taxonomy" id="425309"/>
    <lineage>
        <taxon>Archaea</taxon>
        <taxon>Methanobacteriati</taxon>
        <taxon>Methanobacteriota</taxon>
        <taxon>Stenosarchaea group</taxon>
        <taxon>Halobacteria</taxon>
        <taxon>Halobacteriales</taxon>
        <taxon>Haloferacaceae</taxon>
        <taxon>Halorubrum</taxon>
    </lineage>
</organism>
<comment type="caution">
    <text evidence="3">The sequence shown here is derived from an EMBL/GenBank/DDBJ whole genome shotgun (WGS) entry which is preliminary data.</text>
</comment>
<feature type="region of interest" description="Disordered" evidence="1">
    <location>
        <begin position="1"/>
        <end position="24"/>
    </location>
</feature>
<reference evidence="3" key="2">
    <citation type="submission" date="2023-12" db="EMBL/GenBank/DDBJ databases">
        <authorList>
            <person name="Sun Q."/>
            <person name="Inoue M."/>
        </authorList>
    </citation>
    <scope>NUCLEOTIDE SEQUENCE</scope>
    <source>
        <strain evidence="3">JCM 14265</strain>
    </source>
</reference>
<evidence type="ECO:0000256" key="1">
    <source>
        <dbReference type="SAM" id="MobiDB-lite"/>
    </source>
</evidence>
<dbReference type="SUPFAM" id="SSF46785">
    <property type="entry name" value="Winged helix' DNA-binding domain"/>
    <property type="match status" value="1"/>
</dbReference>
<dbReference type="SMART" id="SM00419">
    <property type="entry name" value="HTH_CRP"/>
    <property type="match status" value="1"/>
</dbReference>
<evidence type="ECO:0000313" key="3">
    <source>
        <dbReference type="EMBL" id="GAA0540485.1"/>
    </source>
</evidence>
<dbReference type="EMBL" id="BAAADQ010000005">
    <property type="protein sequence ID" value="GAA0540485.1"/>
    <property type="molecule type" value="Genomic_DNA"/>
</dbReference>
<dbReference type="InterPro" id="IPR012015">
    <property type="entry name" value="UCP_HTH_arc"/>
</dbReference>
<dbReference type="InterPro" id="IPR036388">
    <property type="entry name" value="WH-like_DNA-bd_sf"/>
</dbReference>
<feature type="domain" description="HTH crp-type" evidence="2">
    <location>
        <begin position="38"/>
        <end position="87"/>
    </location>
</feature>
<protein>
    <submittedName>
        <fullName evidence="3">Winged helix-turn-helix transcriptional regulator</fullName>
    </submittedName>
</protein>
<accession>A0AAV3SS18</accession>
<dbReference type="PANTHER" id="PTHR43704:SF2">
    <property type="entry name" value="HTH CRP-TYPE DOMAIN-CONTAINING PROTEIN"/>
    <property type="match status" value="1"/>
</dbReference>
<dbReference type="GO" id="GO:0003700">
    <property type="term" value="F:DNA-binding transcription factor activity"/>
    <property type="evidence" value="ECO:0007669"/>
    <property type="project" value="InterPro"/>
</dbReference>
<dbReference type="InterPro" id="IPR036390">
    <property type="entry name" value="WH_DNA-bd_sf"/>
</dbReference>
<dbReference type="InterPro" id="IPR012318">
    <property type="entry name" value="HTH_CRP"/>
</dbReference>
<proteinExistence type="predicted"/>